<feature type="compositionally biased region" description="Polar residues" evidence="1">
    <location>
        <begin position="24"/>
        <end position="34"/>
    </location>
</feature>
<feature type="compositionally biased region" description="Basic and acidic residues" evidence="1">
    <location>
        <begin position="1154"/>
        <end position="1176"/>
    </location>
</feature>
<feature type="region of interest" description="Disordered" evidence="1">
    <location>
        <begin position="1154"/>
        <end position="1751"/>
    </location>
</feature>
<feature type="region of interest" description="Disordered" evidence="1">
    <location>
        <begin position="776"/>
        <end position="811"/>
    </location>
</feature>
<feature type="compositionally biased region" description="Basic and acidic residues" evidence="1">
    <location>
        <begin position="1447"/>
        <end position="1478"/>
    </location>
</feature>
<dbReference type="PANTHER" id="PTHR10013">
    <property type="entry name" value="GENERAL VESICULAR TRANSPORT FACTOR P115"/>
    <property type="match status" value="1"/>
</dbReference>
<dbReference type="Proteomes" id="UP001456524">
    <property type="component" value="Unassembled WGS sequence"/>
</dbReference>
<feature type="compositionally biased region" description="Pro residues" evidence="1">
    <location>
        <begin position="332"/>
        <end position="344"/>
    </location>
</feature>
<accession>A0ABR1XRQ2</accession>
<feature type="compositionally biased region" description="Basic and acidic residues" evidence="1">
    <location>
        <begin position="1344"/>
        <end position="1354"/>
    </location>
</feature>
<feature type="compositionally biased region" description="Basic and acidic residues" evidence="1">
    <location>
        <begin position="1362"/>
        <end position="1414"/>
    </location>
</feature>
<feature type="region of interest" description="Disordered" evidence="1">
    <location>
        <begin position="1"/>
        <end position="350"/>
    </location>
</feature>
<feature type="compositionally biased region" description="Basic and acidic residues" evidence="1">
    <location>
        <begin position="786"/>
        <end position="811"/>
    </location>
</feature>
<feature type="compositionally biased region" description="Basic and acidic residues" evidence="1">
    <location>
        <begin position="1268"/>
        <end position="1292"/>
    </location>
</feature>
<name>A0ABR1XRQ2_9PEZI</name>
<dbReference type="EMBL" id="JBBWUH010000006">
    <property type="protein sequence ID" value="KAK8164334.1"/>
    <property type="molecule type" value="Genomic_DNA"/>
</dbReference>
<feature type="compositionally biased region" description="Low complexity" evidence="1">
    <location>
        <begin position="121"/>
        <end position="133"/>
    </location>
</feature>
<organism evidence="2 3">
    <name type="scientific">Phyllosticta citrichinensis</name>
    <dbReference type="NCBI Taxonomy" id="1130410"/>
    <lineage>
        <taxon>Eukaryota</taxon>
        <taxon>Fungi</taxon>
        <taxon>Dikarya</taxon>
        <taxon>Ascomycota</taxon>
        <taxon>Pezizomycotina</taxon>
        <taxon>Dothideomycetes</taxon>
        <taxon>Dothideomycetes incertae sedis</taxon>
        <taxon>Botryosphaeriales</taxon>
        <taxon>Phyllostictaceae</taxon>
        <taxon>Phyllosticta</taxon>
    </lineage>
</organism>
<feature type="compositionally biased region" description="Basic and acidic residues" evidence="1">
    <location>
        <begin position="1234"/>
        <end position="1255"/>
    </location>
</feature>
<feature type="compositionally biased region" description="Basic and acidic residues" evidence="1">
    <location>
        <begin position="193"/>
        <end position="205"/>
    </location>
</feature>
<gene>
    <name evidence="2" type="ORF">IWX90DRAFT_487606</name>
</gene>
<sequence length="1751" mass="190862">MYSPRTRKLLEKEGDSRPKGKALKNSSRQSEYTPPTSPQVQPESLPPLPPSIPSSPALSSQKSRHPSPAPSIASLNPSSQRSRHASPAPSSASVASRATLRSHQPTVEDSLSETEEPIPNSSPKSKSSLSQSRSKFEASNGAPETVAPDILQGSKKKSSDLKGSAASTVSTAAPETKSQVSRIAKSEAPSQSNKEESQSEPKSKVADTVTGTAPKTLSQVSRSVGSESPSQTNKKGKEAPDSTISQSIPHPDVISPSDSASQQGDPPQEQQDQTSHATSFHSAIPDPATTVAPSPKSVTQKPDLQKASPSLSYIEARSGNHTPRSPSITAFPIPPRHPYHPAYPDPYGSPHMPGYQQGYFYPPPNMSMAAPQGTPPHYPQYGGYNGPPFPMPYSSQRHNSTGSHASAFGEMASPQGGPSGGNGSVIDEDAGDLLSRISSAIPDLHLLLSRYNETRGQLGVREELIRKAEAAQADALKRKEDYIDKLTKELAEAAKHHSNESNKLRLEIGNLEDKRKELEEQIADAEKAKIEMQEAKASLEKEKKAVEEEKGSLEAAAKSDKETLSKELQDVKTKAAELEESKTKLEETTAKLEEERAKIEADKHQVEEKAGEEKRELEKTLAEEKERLQKEAEEAQAKLKIESQEALDKAKSQSQEALEKAKETSDAEKMALAVEFDRMQKDYHDESERRRVQMIDEHVKDKETLLSEFQRQKRQLEESFEKVRKELESKLNAALSNYEEALKKERDSRDFWNAERESLKKGWEEECEHLKKGWDEQRESLQAQHSAEKEDIKKSMEKAQAEAEKKAEDERQALVKERETMKKEWDEDKANLERVVGELKNIAGNFGAEKERMQKIIEGFGEPNIVKSKGDEYYLGAFSRLQRQVLAVSSNHFKKLPDAPAADVLARLPSNVPDFFADSPSAAHLRVSYAMYSISKILNARIFEPFFFSPDGDADASVKLLKEISTQLREKDPVREATWRQHTLSSLFRGPDAKRRINAAASSVVDEICKTLEPFLANKIDEELVRAEVRRIVKLAAETWRFACIEREMISTTLPAPGEACVEDENDLFWPAQHFDAPDYPVSSIGDLDDKTAAKKSKVLLRLFPVIRREPKHRLPKANPEDADGKSDKGCVYSYGLALYEDSAPVLTRLKELGISDGSDGTKDADAPDGDKKDDSAESNSKGESPDAETPKKNEPANQDSEPAAGGATDPGDAAADTGDQNKPTEVTEIATPPEKKPADQAASEEKEQETKKETSVAGEATDANEGDNPKNEDGKEPAPLDEKAEASEVSKEMPAPDAAAESSPTNVKEPEQKTEAVEEATISADDEKKDEPPPSTEPIAQDSADRPSEEKPPETSTPECTTKDDAENAKSESGEIKPADNAAAEDKPAEDKPAEDKPAEDKPAEEKTDDKPVENNQTETKPAEEATPGETKSEAKIEETTDNNAVDEKSEEKTEEKTEENAKETEPTDEEKAKETTTEEQPAEGQSGEPAPAPAESAETTPAADVKKTTEPKAEEKKEEPKAEYIAVPRRYGTSTHTLKREGSKTSSPPHSKAPSVNGEKTTEETRTNAGSRPASPIPSRKAESIKSSKSHGSKSQAPSVKSSKSRSGDGATAAEPAAAAGSEKPKTERSSSHARTASRSGRDATDTSERPQYRMVDKPNLQRNGSLKSKHHRKESTGEARSPSTHRRHSSTLIGDHAVPDDTGHALGTRSSSRLTEGTGSSRSGSVGSRGTVTDNRSAAIKGLYQHQA</sequence>
<evidence type="ECO:0000313" key="3">
    <source>
        <dbReference type="Proteomes" id="UP001456524"/>
    </source>
</evidence>
<feature type="compositionally biased region" description="Polar residues" evidence="1">
    <location>
        <begin position="99"/>
        <end position="109"/>
    </location>
</feature>
<proteinExistence type="predicted"/>
<feature type="compositionally biased region" description="Basic and acidic residues" evidence="1">
    <location>
        <begin position="1642"/>
        <end position="1659"/>
    </location>
</feature>
<feature type="region of interest" description="Disordered" evidence="1">
    <location>
        <begin position="388"/>
        <end position="427"/>
    </location>
</feature>
<feature type="region of interest" description="Disordered" evidence="1">
    <location>
        <begin position="541"/>
        <end position="667"/>
    </location>
</feature>
<dbReference type="PANTHER" id="PTHR10013:SF0">
    <property type="entry name" value="GENERAL VESICULAR TRANSPORT FACTOR P115"/>
    <property type="match status" value="1"/>
</dbReference>
<keyword evidence="3" id="KW-1185">Reference proteome</keyword>
<feature type="compositionally biased region" description="Low complexity" evidence="1">
    <location>
        <begin position="77"/>
        <end position="98"/>
    </location>
</feature>
<feature type="compositionally biased region" description="Pro residues" evidence="1">
    <location>
        <begin position="44"/>
        <end position="53"/>
    </location>
</feature>
<feature type="compositionally biased region" description="Low complexity" evidence="1">
    <location>
        <begin position="1480"/>
        <end position="1505"/>
    </location>
</feature>
<feature type="compositionally biased region" description="Basic and acidic residues" evidence="1">
    <location>
        <begin position="1506"/>
        <end position="1524"/>
    </location>
</feature>
<feature type="compositionally biased region" description="Polar residues" evidence="1">
    <location>
        <begin position="168"/>
        <end position="181"/>
    </location>
</feature>
<feature type="compositionally biased region" description="Polar residues" evidence="1">
    <location>
        <begin position="393"/>
        <end position="404"/>
    </location>
</feature>
<feature type="compositionally biased region" description="Low complexity" evidence="1">
    <location>
        <begin position="1710"/>
        <end position="1734"/>
    </location>
</feature>
<dbReference type="InterPro" id="IPR024095">
    <property type="entry name" value="Vesicle_P115"/>
</dbReference>
<feature type="compositionally biased region" description="Low complexity" evidence="1">
    <location>
        <begin position="262"/>
        <end position="273"/>
    </location>
</feature>
<reference evidence="2 3" key="1">
    <citation type="journal article" date="2022" name="G3 (Bethesda)">
        <title>Enemy or ally: a genomic approach to elucidate the lifestyle of Phyllosticta citrichinaensis.</title>
        <authorList>
            <person name="Buijs V.A."/>
            <person name="Groenewald J.Z."/>
            <person name="Haridas S."/>
            <person name="LaButti K.M."/>
            <person name="Lipzen A."/>
            <person name="Martin F.M."/>
            <person name="Barry K."/>
            <person name="Grigoriev I.V."/>
            <person name="Crous P.W."/>
            <person name="Seidl M.F."/>
        </authorList>
    </citation>
    <scope>NUCLEOTIDE SEQUENCE [LARGE SCALE GENOMIC DNA]</scope>
    <source>
        <strain evidence="2 3">CBS 129764</strain>
    </source>
</reference>
<evidence type="ECO:0000313" key="2">
    <source>
        <dbReference type="EMBL" id="KAK8164334.1"/>
    </source>
</evidence>
<feature type="compositionally biased region" description="Low complexity" evidence="1">
    <location>
        <begin position="1613"/>
        <end position="1622"/>
    </location>
</feature>
<protein>
    <recommendedName>
        <fullName evidence="4">Rna polymerase rpb1 c-terminal repeat domain-containing protein</fullName>
    </recommendedName>
</protein>
<feature type="compositionally biased region" description="Polar residues" evidence="1">
    <location>
        <begin position="319"/>
        <end position="328"/>
    </location>
</feature>
<feature type="compositionally biased region" description="Polar residues" evidence="1">
    <location>
        <begin position="296"/>
        <end position="311"/>
    </location>
</feature>
<feature type="compositionally biased region" description="Basic and acidic residues" evidence="1">
    <location>
        <begin position="8"/>
        <end position="18"/>
    </location>
</feature>
<evidence type="ECO:0000256" key="1">
    <source>
        <dbReference type="SAM" id="MobiDB-lite"/>
    </source>
</evidence>
<feature type="compositionally biased region" description="Polar residues" evidence="1">
    <location>
        <begin position="209"/>
        <end position="233"/>
    </location>
</feature>
<feature type="compositionally biased region" description="Low complexity" evidence="1">
    <location>
        <begin position="1203"/>
        <end position="1219"/>
    </location>
</feature>
<evidence type="ECO:0008006" key="4">
    <source>
        <dbReference type="Google" id="ProtNLM"/>
    </source>
</evidence>
<comment type="caution">
    <text evidence="2">The sequence shown here is derived from an EMBL/GenBank/DDBJ whole genome shotgun (WGS) entry which is preliminary data.</text>
</comment>